<dbReference type="EMBL" id="CAUYUJ010014655">
    <property type="protein sequence ID" value="CAK0844341.1"/>
    <property type="molecule type" value="Genomic_DNA"/>
</dbReference>
<organism evidence="2 3">
    <name type="scientific">Prorocentrum cordatum</name>
    <dbReference type="NCBI Taxonomy" id="2364126"/>
    <lineage>
        <taxon>Eukaryota</taxon>
        <taxon>Sar</taxon>
        <taxon>Alveolata</taxon>
        <taxon>Dinophyceae</taxon>
        <taxon>Prorocentrales</taxon>
        <taxon>Prorocentraceae</taxon>
        <taxon>Prorocentrum</taxon>
    </lineage>
</organism>
<name>A0ABN9TEY4_9DINO</name>
<feature type="compositionally biased region" description="Polar residues" evidence="1">
    <location>
        <begin position="102"/>
        <end position="121"/>
    </location>
</feature>
<protein>
    <submittedName>
        <fullName evidence="2">Uncharacterized protein</fullName>
    </submittedName>
</protein>
<evidence type="ECO:0000313" key="3">
    <source>
        <dbReference type="Proteomes" id="UP001189429"/>
    </source>
</evidence>
<feature type="compositionally biased region" description="Basic residues" evidence="1">
    <location>
        <begin position="301"/>
        <end position="316"/>
    </location>
</feature>
<keyword evidence="3" id="KW-1185">Reference proteome</keyword>
<proteinExistence type="predicted"/>
<feature type="compositionally biased region" description="Low complexity" evidence="1">
    <location>
        <begin position="465"/>
        <end position="480"/>
    </location>
</feature>
<feature type="compositionally biased region" description="Basic residues" evidence="1">
    <location>
        <begin position="403"/>
        <end position="422"/>
    </location>
</feature>
<evidence type="ECO:0000256" key="1">
    <source>
        <dbReference type="SAM" id="MobiDB-lite"/>
    </source>
</evidence>
<feature type="compositionally biased region" description="Gly residues" evidence="1">
    <location>
        <begin position="423"/>
        <end position="437"/>
    </location>
</feature>
<sequence length="574" mass="59974">MAVAAPVPEAGQHGCLQGGLAARLEAALTASVRGVLASTLAEGGACARAEAHVLDLCRAAERGKLCAGSSQVGHHSSAEVVAVLLHLAVQLIAFPPPRCTAEQGTQQGLPAAASRSTQTEAPATESRCVQAEAEAVRTRSRGVQATQPEPPPPPTQDCEAQAEARCGACGASAVLEQGAVCSGCAARPVCCQCEQRLVPQQGQVSNDLQDQDAECCRPGRRSRHVRRGVAGQVALRQQVHTDGPADLPEVRLAARAAGGRRVPEVQGQGVLSQVPDRRGGGPGGPVPAVHSAGAPPQPQPRGRRGQHARRAHRGRLRHPELQLREQGADVRGDGQVLLPSPRVPPEPVRAGRAGVRERRGPLRRRLVHARARGRAGLGVHRLNDGANHPGQRRSWPPAVPRHAALRARLAPRVREWRRRRPRGGGGGRAPAGGGAGAGQAAVVPRARSAARWGGGPRAADHASRRQGQPGAATRGAGAPAVLKGRRPPRGPAGRPTARETRAARSGRGLATGRPPRHPASRQEVETKAVRGFRPLGARCQASGPSTRSTHPPWRASPFFWVSLRTSSPAQSALS</sequence>
<accession>A0ABN9TEY4</accession>
<evidence type="ECO:0000313" key="2">
    <source>
        <dbReference type="EMBL" id="CAK0844341.1"/>
    </source>
</evidence>
<feature type="region of interest" description="Disordered" evidence="1">
    <location>
        <begin position="102"/>
        <end position="159"/>
    </location>
</feature>
<feature type="region of interest" description="Disordered" evidence="1">
    <location>
        <begin position="332"/>
        <end position="359"/>
    </location>
</feature>
<feature type="region of interest" description="Disordered" evidence="1">
    <location>
        <begin position="374"/>
        <end position="554"/>
    </location>
</feature>
<dbReference type="Proteomes" id="UP001189429">
    <property type="component" value="Unassembled WGS sequence"/>
</dbReference>
<feature type="compositionally biased region" description="Low complexity" evidence="1">
    <location>
        <begin position="438"/>
        <end position="451"/>
    </location>
</feature>
<comment type="caution">
    <text evidence="2">The sequence shown here is derived from an EMBL/GenBank/DDBJ whole genome shotgun (WGS) entry which is preliminary data.</text>
</comment>
<feature type="region of interest" description="Disordered" evidence="1">
    <location>
        <begin position="257"/>
        <end position="319"/>
    </location>
</feature>
<gene>
    <name evidence="2" type="ORF">PCOR1329_LOCUS38449</name>
</gene>
<reference evidence="2" key="1">
    <citation type="submission" date="2023-10" db="EMBL/GenBank/DDBJ databases">
        <authorList>
            <person name="Chen Y."/>
            <person name="Shah S."/>
            <person name="Dougan E. K."/>
            <person name="Thang M."/>
            <person name="Chan C."/>
        </authorList>
    </citation>
    <scope>NUCLEOTIDE SEQUENCE [LARGE SCALE GENOMIC DNA]</scope>
</reference>